<feature type="region of interest" description="Disordered" evidence="1">
    <location>
        <begin position="46"/>
        <end position="72"/>
    </location>
</feature>
<feature type="region of interest" description="Disordered" evidence="1">
    <location>
        <begin position="1"/>
        <end position="34"/>
    </location>
</feature>
<evidence type="ECO:0000313" key="3">
    <source>
        <dbReference type="Proteomes" id="UP001515480"/>
    </source>
</evidence>
<reference evidence="2 3" key="1">
    <citation type="journal article" date="2024" name="Science">
        <title>Giant polyketide synthase enzymes in the biosynthesis of giant marine polyether toxins.</title>
        <authorList>
            <person name="Fallon T.R."/>
            <person name="Shende V.V."/>
            <person name="Wierzbicki I.H."/>
            <person name="Pendleton A.L."/>
            <person name="Watervoot N.F."/>
            <person name="Auber R.P."/>
            <person name="Gonzalez D.J."/>
            <person name="Wisecaver J.H."/>
            <person name="Moore B.S."/>
        </authorList>
    </citation>
    <scope>NUCLEOTIDE SEQUENCE [LARGE SCALE GENOMIC DNA]</scope>
    <source>
        <strain evidence="2 3">12B1</strain>
    </source>
</reference>
<evidence type="ECO:0000256" key="1">
    <source>
        <dbReference type="SAM" id="MobiDB-lite"/>
    </source>
</evidence>
<protein>
    <recommendedName>
        <fullName evidence="4">Centrosomal protein of 70 kDa</fullName>
    </recommendedName>
</protein>
<dbReference type="Proteomes" id="UP001515480">
    <property type="component" value="Unassembled WGS sequence"/>
</dbReference>
<gene>
    <name evidence="2" type="ORF">AB1Y20_022421</name>
</gene>
<keyword evidence="3" id="KW-1185">Reference proteome</keyword>
<accession>A0AB34JFU6</accession>
<feature type="compositionally biased region" description="Basic and acidic residues" evidence="1">
    <location>
        <begin position="10"/>
        <end position="27"/>
    </location>
</feature>
<comment type="caution">
    <text evidence="2">The sequence shown here is derived from an EMBL/GenBank/DDBJ whole genome shotgun (WGS) entry which is preliminary data.</text>
</comment>
<dbReference type="AlphaFoldDB" id="A0AB34JFU6"/>
<evidence type="ECO:0008006" key="4">
    <source>
        <dbReference type="Google" id="ProtNLM"/>
    </source>
</evidence>
<dbReference type="EMBL" id="JBGBPQ010000008">
    <property type="protein sequence ID" value="KAL1520860.1"/>
    <property type="molecule type" value="Genomic_DNA"/>
</dbReference>
<sequence>MGHYMPPSAERPRGERSSARSARDHAGNDVSRLGARVEELEAQLRVKETTEKEWEHSYAELQRKRASDRRRAGELEVKNAELLSTIEELKKRVAEGPSRKVVNPITNSSTFSERVTELTNYVSRMYNVFDLPRLFVSVLKKLSTKKGRPDLRNMIKSCKGFQPVLKKIHAERDAACARHLRENVYSKEAFSLVRLIVRLSKRECALTHQVVAFV</sequence>
<name>A0AB34JFU6_PRYPA</name>
<evidence type="ECO:0000313" key="2">
    <source>
        <dbReference type="EMBL" id="KAL1520860.1"/>
    </source>
</evidence>
<proteinExistence type="predicted"/>
<organism evidence="2 3">
    <name type="scientific">Prymnesium parvum</name>
    <name type="common">Toxic golden alga</name>
    <dbReference type="NCBI Taxonomy" id="97485"/>
    <lineage>
        <taxon>Eukaryota</taxon>
        <taxon>Haptista</taxon>
        <taxon>Haptophyta</taxon>
        <taxon>Prymnesiophyceae</taxon>
        <taxon>Prymnesiales</taxon>
        <taxon>Prymnesiaceae</taxon>
        <taxon>Prymnesium</taxon>
    </lineage>
</organism>